<organism evidence="4 5">
    <name type="scientific">Cladorrhinum samala</name>
    <dbReference type="NCBI Taxonomy" id="585594"/>
    <lineage>
        <taxon>Eukaryota</taxon>
        <taxon>Fungi</taxon>
        <taxon>Dikarya</taxon>
        <taxon>Ascomycota</taxon>
        <taxon>Pezizomycotina</taxon>
        <taxon>Sordariomycetes</taxon>
        <taxon>Sordariomycetidae</taxon>
        <taxon>Sordariales</taxon>
        <taxon>Podosporaceae</taxon>
        <taxon>Cladorrhinum</taxon>
    </lineage>
</organism>
<dbReference type="EMBL" id="MU865171">
    <property type="protein sequence ID" value="KAK4456740.1"/>
    <property type="molecule type" value="Genomic_DNA"/>
</dbReference>
<keyword evidence="5" id="KW-1185">Reference proteome</keyword>
<name>A0AAV9HAD4_9PEZI</name>
<feature type="compositionally biased region" description="Basic and acidic residues" evidence="1">
    <location>
        <begin position="188"/>
        <end position="205"/>
    </location>
</feature>
<evidence type="ECO:0000256" key="2">
    <source>
        <dbReference type="SAM" id="Phobius"/>
    </source>
</evidence>
<keyword evidence="2" id="KW-0472">Membrane</keyword>
<dbReference type="PANTHER" id="PTHR35393:SF1">
    <property type="entry name" value="SNOAL-LIKE DOMAIN-CONTAINING PROTEIN"/>
    <property type="match status" value="1"/>
</dbReference>
<dbReference type="InterPro" id="IPR057514">
    <property type="entry name" value="NTF2_SigF"/>
</dbReference>
<dbReference type="PANTHER" id="PTHR35393">
    <property type="entry name" value="CHROMOSOME 1, WHOLE GENOME SHOTGUN SEQUENCE"/>
    <property type="match status" value="1"/>
</dbReference>
<feature type="transmembrane region" description="Helical" evidence="2">
    <location>
        <begin position="266"/>
        <end position="287"/>
    </location>
</feature>
<evidence type="ECO:0000313" key="4">
    <source>
        <dbReference type="EMBL" id="KAK4456740.1"/>
    </source>
</evidence>
<feature type="region of interest" description="Disordered" evidence="1">
    <location>
        <begin position="183"/>
        <end position="234"/>
    </location>
</feature>
<sequence length="306" mass="34959">MENPVNDLPHLITNLLSGTPEQQSQTLSQYFLPNSSFTHPFCHVPAFSNPEFNLNSRDLILRILKWYRFLSPTTKLKIHSTLFDPSTNTAYIRTSQVFSIWFVPFHKTPPVNLVTVLTLEPVDGGKNDNQNRRNKGDANNNNNKDSNNQNGEAHYDAAAETRHLIQEGEKPSYTDVVEKGTNANAQLPDHDHDHDHDRYYDDRNASSRQPKHHDHHEQQKRGGQVSQNGRGSGKATTRYYIKHQEDLYQVNDFLKFLACAPGAQLYMLWQLFATAACVVLVTLLGPFMKVVAPRKWKGESIRVHEM</sequence>
<evidence type="ECO:0000259" key="3">
    <source>
        <dbReference type="Pfam" id="PF24840"/>
    </source>
</evidence>
<keyword evidence="2" id="KW-1133">Transmembrane helix</keyword>
<accession>A0AAV9HAD4</accession>
<dbReference type="AlphaFoldDB" id="A0AAV9HAD4"/>
<feature type="compositionally biased region" description="Low complexity" evidence="1">
    <location>
        <begin position="137"/>
        <end position="151"/>
    </location>
</feature>
<dbReference type="Proteomes" id="UP001321749">
    <property type="component" value="Unassembled WGS sequence"/>
</dbReference>
<keyword evidence="2" id="KW-0812">Transmembrane</keyword>
<evidence type="ECO:0000256" key="1">
    <source>
        <dbReference type="SAM" id="MobiDB-lite"/>
    </source>
</evidence>
<reference evidence="4" key="1">
    <citation type="journal article" date="2023" name="Mol. Phylogenet. Evol.">
        <title>Genome-scale phylogeny and comparative genomics of the fungal order Sordariales.</title>
        <authorList>
            <person name="Hensen N."/>
            <person name="Bonometti L."/>
            <person name="Westerberg I."/>
            <person name="Brannstrom I.O."/>
            <person name="Guillou S."/>
            <person name="Cros-Aarteil S."/>
            <person name="Calhoun S."/>
            <person name="Haridas S."/>
            <person name="Kuo A."/>
            <person name="Mondo S."/>
            <person name="Pangilinan J."/>
            <person name="Riley R."/>
            <person name="LaButti K."/>
            <person name="Andreopoulos B."/>
            <person name="Lipzen A."/>
            <person name="Chen C."/>
            <person name="Yan M."/>
            <person name="Daum C."/>
            <person name="Ng V."/>
            <person name="Clum A."/>
            <person name="Steindorff A."/>
            <person name="Ohm R.A."/>
            <person name="Martin F."/>
            <person name="Silar P."/>
            <person name="Natvig D.O."/>
            <person name="Lalanne C."/>
            <person name="Gautier V."/>
            <person name="Ament-Velasquez S.L."/>
            <person name="Kruys A."/>
            <person name="Hutchinson M.I."/>
            <person name="Powell A.J."/>
            <person name="Barry K."/>
            <person name="Miller A.N."/>
            <person name="Grigoriev I.V."/>
            <person name="Debuchy R."/>
            <person name="Gladieux P."/>
            <person name="Hiltunen Thoren M."/>
            <person name="Johannesson H."/>
        </authorList>
    </citation>
    <scope>NUCLEOTIDE SEQUENCE</scope>
    <source>
        <strain evidence="4">PSN324</strain>
    </source>
</reference>
<dbReference type="Pfam" id="PF24840">
    <property type="entry name" value="NTF2_SigF"/>
    <property type="match status" value="1"/>
</dbReference>
<proteinExistence type="predicted"/>
<reference evidence="4" key="2">
    <citation type="submission" date="2023-06" db="EMBL/GenBank/DDBJ databases">
        <authorList>
            <consortium name="Lawrence Berkeley National Laboratory"/>
            <person name="Mondo S.J."/>
            <person name="Hensen N."/>
            <person name="Bonometti L."/>
            <person name="Westerberg I."/>
            <person name="Brannstrom I.O."/>
            <person name="Guillou S."/>
            <person name="Cros-Aarteil S."/>
            <person name="Calhoun S."/>
            <person name="Haridas S."/>
            <person name="Kuo A."/>
            <person name="Pangilinan J."/>
            <person name="Riley R."/>
            <person name="Labutti K."/>
            <person name="Andreopoulos B."/>
            <person name="Lipzen A."/>
            <person name="Chen C."/>
            <person name="Yanf M."/>
            <person name="Daum C."/>
            <person name="Ng V."/>
            <person name="Clum A."/>
            <person name="Steindorff A."/>
            <person name="Ohm R."/>
            <person name="Martin F."/>
            <person name="Silar P."/>
            <person name="Natvig D."/>
            <person name="Lalanne C."/>
            <person name="Gautier V."/>
            <person name="Ament-Velasquez S.L."/>
            <person name="Kruys A."/>
            <person name="Hutchinson M.I."/>
            <person name="Powell A.J."/>
            <person name="Barry K."/>
            <person name="Miller A.N."/>
            <person name="Grigoriev I.V."/>
            <person name="Debuchy R."/>
            <person name="Gladieux P."/>
            <person name="Thoren M.H."/>
            <person name="Johannesson H."/>
        </authorList>
    </citation>
    <scope>NUCLEOTIDE SEQUENCE</scope>
    <source>
        <strain evidence="4">PSN324</strain>
    </source>
</reference>
<feature type="domain" description="SigF-like NTF2-like" evidence="3">
    <location>
        <begin position="1"/>
        <end position="125"/>
    </location>
</feature>
<protein>
    <recommendedName>
        <fullName evidence="3">SigF-like NTF2-like domain-containing protein</fullName>
    </recommendedName>
</protein>
<comment type="caution">
    <text evidence="4">The sequence shown here is derived from an EMBL/GenBank/DDBJ whole genome shotgun (WGS) entry which is preliminary data.</text>
</comment>
<evidence type="ECO:0000313" key="5">
    <source>
        <dbReference type="Proteomes" id="UP001321749"/>
    </source>
</evidence>
<feature type="compositionally biased region" description="Basic and acidic residues" evidence="1">
    <location>
        <begin position="123"/>
        <end position="136"/>
    </location>
</feature>
<gene>
    <name evidence="4" type="ORF">QBC42DRAFT_280669</name>
</gene>
<feature type="region of interest" description="Disordered" evidence="1">
    <location>
        <begin position="121"/>
        <end position="151"/>
    </location>
</feature>